<organism evidence="12 13">
    <name type="scientific">Brassica cretica</name>
    <name type="common">Mustard</name>
    <dbReference type="NCBI Taxonomy" id="69181"/>
    <lineage>
        <taxon>Eukaryota</taxon>
        <taxon>Viridiplantae</taxon>
        <taxon>Streptophyta</taxon>
        <taxon>Embryophyta</taxon>
        <taxon>Tracheophyta</taxon>
        <taxon>Spermatophyta</taxon>
        <taxon>Magnoliopsida</taxon>
        <taxon>eudicotyledons</taxon>
        <taxon>Gunneridae</taxon>
        <taxon>Pentapetalae</taxon>
        <taxon>rosids</taxon>
        <taxon>malvids</taxon>
        <taxon>Brassicales</taxon>
        <taxon>Brassicaceae</taxon>
        <taxon>Brassiceae</taxon>
        <taxon>Brassica</taxon>
    </lineage>
</organism>
<dbReference type="SUPFAM" id="SSF56112">
    <property type="entry name" value="Protein kinase-like (PK-like)"/>
    <property type="match status" value="1"/>
</dbReference>
<keyword evidence="7" id="KW-0067">ATP-binding</keyword>
<keyword evidence="4" id="KW-0808">Transferase</keyword>
<dbReference type="PANTHER" id="PTHR24056">
    <property type="entry name" value="CELL DIVISION PROTEIN KINASE"/>
    <property type="match status" value="1"/>
</dbReference>
<dbReference type="PROSITE" id="PS50011">
    <property type="entry name" value="PROTEIN_KINASE_DOM"/>
    <property type="match status" value="1"/>
</dbReference>
<dbReference type="CDD" id="cd07843">
    <property type="entry name" value="STKc_CDC2L1"/>
    <property type="match status" value="1"/>
</dbReference>
<dbReference type="InterPro" id="IPR008271">
    <property type="entry name" value="Ser/Thr_kinase_AS"/>
</dbReference>
<dbReference type="Pfam" id="PF00069">
    <property type="entry name" value="Pkinase"/>
    <property type="match status" value="1"/>
</dbReference>
<dbReference type="EMBL" id="QGKV02000832">
    <property type="protein sequence ID" value="KAF3546605.1"/>
    <property type="molecule type" value="Genomic_DNA"/>
</dbReference>
<evidence type="ECO:0000256" key="6">
    <source>
        <dbReference type="ARBA" id="ARBA00022777"/>
    </source>
</evidence>
<evidence type="ECO:0000256" key="10">
    <source>
        <dbReference type="SAM" id="MobiDB-lite"/>
    </source>
</evidence>
<dbReference type="Gene3D" id="3.30.200.20">
    <property type="entry name" value="Phosphorylase Kinase, domain 1"/>
    <property type="match status" value="1"/>
</dbReference>
<dbReference type="PANTHER" id="PTHR24056:SF479">
    <property type="entry name" value="CYCLIN-DEPENDENT KINASE"/>
    <property type="match status" value="1"/>
</dbReference>
<evidence type="ECO:0000256" key="7">
    <source>
        <dbReference type="ARBA" id="ARBA00022840"/>
    </source>
</evidence>
<sequence length="810" mass="90945">MAAGGVEISKSSVVVVDCVRDFYPRQGGRDGERRQTKRPSDSDRWLKDGRRDLYQRGEAREGDVGQRHPEKRRKRSPVSPALAEKTIVDVGSARKISSEDHAGVLKSTEYVSAVSVTPVKHPFDDLEEGQLEDEQVVQATSKWCLESPKDEAVHVVRNSRWNRSSLTPESGEFQVDSSDEHRSNSSGSRSLEPISAHEDSEHELEGRIDMDVGEEECCASDFNDSEVDEPEGGLSMLSGSRDVNEYQKLSKINEGTYGVVYKAKDRKTEEIVALKMIKMNMEDEYGFPLTSLREINILLSCNHPSIVNVKEVVVGNGDSVFMVMEHLEHDLRGVMDRMKQPFSTSEVKCLMIQLLEGLKYLHSNWIIHRDLKPSNLLLNNSGEMKICDFGMARQYGSPIKPYTQLVVTQWYRSPELLLGTKEYSTAVDMWSIGCIMGELLSLKPLFRGKSQNDIDQLQQIFAVLGTPSETTWPGFTALPGSKAKFRKQPYNLLRKKFPAASFTGGPVLSELGFDLLNRLLNVDPEKRLTVDEALNHAWFNEVPLQKSKEFMPTFPSKRKPVSSGESCAGSSNVSFRGKRKCQQTENGVTARRCTRRKRLNKTVAHGGDALVTLSLLPEIPGQSAFTDTKLSVASAEKQKRQGPFWLSFSDGGGMITPTYQSVEVMRRTVVISSCMTVERVTDAWNDGYGLGRSDEERKMNLVRDTCPGFISDGSGRVTWTNEAYRKMARDNIRVKEGAPENKSGDSFHVIVRLVMRERPMLTYTAFTCRVTLQFTCQDRERCSVTVPCDVWRMDDGGFAWKLDVKAALCL</sequence>
<feature type="region of interest" description="Disordered" evidence="10">
    <location>
        <begin position="23"/>
        <end position="83"/>
    </location>
</feature>
<comment type="catalytic activity">
    <reaction evidence="9">
        <text>L-seryl-[protein] + ATP = O-phospho-L-seryl-[protein] + ADP + H(+)</text>
        <dbReference type="Rhea" id="RHEA:17989"/>
        <dbReference type="Rhea" id="RHEA-COMP:9863"/>
        <dbReference type="Rhea" id="RHEA-COMP:11604"/>
        <dbReference type="ChEBI" id="CHEBI:15378"/>
        <dbReference type="ChEBI" id="CHEBI:29999"/>
        <dbReference type="ChEBI" id="CHEBI:30616"/>
        <dbReference type="ChEBI" id="CHEBI:83421"/>
        <dbReference type="ChEBI" id="CHEBI:456216"/>
        <dbReference type="EC" id="2.7.11.22"/>
    </reaction>
</comment>
<keyword evidence="13" id="KW-1185">Reference proteome</keyword>
<keyword evidence="5" id="KW-0547">Nucleotide-binding</keyword>
<feature type="compositionally biased region" description="Basic and acidic residues" evidence="10">
    <location>
        <begin position="23"/>
        <end position="68"/>
    </location>
</feature>
<evidence type="ECO:0000256" key="9">
    <source>
        <dbReference type="ARBA" id="ARBA00048367"/>
    </source>
</evidence>
<evidence type="ECO:0000313" key="12">
    <source>
        <dbReference type="EMBL" id="KAF3546605.1"/>
    </source>
</evidence>
<evidence type="ECO:0000256" key="3">
    <source>
        <dbReference type="ARBA" id="ARBA00022527"/>
    </source>
</evidence>
<evidence type="ECO:0000256" key="4">
    <source>
        <dbReference type="ARBA" id="ARBA00022679"/>
    </source>
</evidence>
<evidence type="ECO:0000313" key="13">
    <source>
        <dbReference type="Proteomes" id="UP000266723"/>
    </source>
</evidence>
<evidence type="ECO:0000256" key="2">
    <source>
        <dbReference type="ARBA" id="ARBA00012425"/>
    </source>
</evidence>
<dbReference type="SMART" id="SM00220">
    <property type="entry name" value="S_TKc"/>
    <property type="match status" value="1"/>
</dbReference>
<evidence type="ECO:0000259" key="11">
    <source>
        <dbReference type="PROSITE" id="PS50011"/>
    </source>
</evidence>
<feature type="region of interest" description="Disordered" evidence="10">
    <location>
        <begin position="164"/>
        <end position="203"/>
    </location>
</feature>
<protein>
    <recommendedName>
        <fullName evidence="2">cyclin-dependent kinase</fullName>
        <ecNumber evidence="2">2.7.11.22</ecNumber>
    </recommendedName>
</protein>
<dbReference type="Pfam" id="PF25821">
    <property type="entry name" value="DUF7950"/>
    <property type="match status" value="1"/>
</dbReference>
<dbReference type="EC" id="2.7.11.22" evidence="2"/>
<comment type="catalytic activity">
    <reaction evidence="8">
        <text>L-threonyl-[protein] + ATP = O-phospho-L-threonyl-[protein] + ADP + H(+)</text>
        <dbReference type="Rhea" id="RHEA:46608"/>
        <dbReference type="Rhea" id="RHEA-COMP:11060"/>
        <dbReference type="Rhea" id="RHEA-COMP:11605"/>
        <dbReference type="ChEBI" id="CHEBI:15378"/>
        <dbReference type="ChEBI" id="CHEBI:30013"/>
        <dbReference type="ChEBI" id="CHEBI:30616"/>
        <dbReference type="ChEBI" id="CHEBI:61977"/>
        <dbReference type="ChEBI" id="CHEBI:456216"/>
        <dbReference type="EC" id="2.7.11.22"/>
    </reaction>
</comment>
<dbReference type="InterPro" id="IPR000719">
    <property type="entry name" value="Prot_kinase_dom"/>
</dbReference>
<proteinExistence type="inferred from homology"/>
<evidence type="ECO:0000256" key="1">
    <source>
        <dbReference type="ARBA" id="ARBA00006485"/>
    </source>
</evidence>
<dbReference type="InterPro" id="IPR057710">
    <property type="entry name" value="DUF7950"/>
</dbReference>
<dbReference type="InterPro" id="IPR011009">
    <property type="entry name" value="Kinase-like_dom_sf"/>
</dbReference>
<evidence type="ECO:0000256" key="5">
    <source>
        <dbReference type="ARBA" id="ARBA00022741"/>
    </source>
</evidence>
<dbReference type="InterPro" id="IPR050108">
    <property type="entry name" value="CDK"/>
</dbReference>
<accession>A0ABQ7C3R7</accession>
<dbReference type="InterPro" id="IPR045267">
    <property type="entry name" value="CDK11/PITSLRE_STKc"/>
</dbReference>
<dbReference type="Proteomes" id="UP000266723">
    <property type="component" value="Unassembled WGS sequence"/>
</dbReference>
<evidence type="ECO:0000256" key="8">
    <source>
        <dbReference type="ARBA" id="ARBA00047811"/>
    </source>
</evidence>
<keyword evidence="6" id="KW-0418">Kinase</keyword>
<keyword evidence="3" id="KW-0723">Serine/threonine-protein kinase</keyword>
<comment type="similarity">
    <text evidence="1">Belongs to the protein kinase superfamily. CMGC Ser/Thr protein kinase family. CDC2/CDKX subfamily.</text>
</comment>
<dbReference type="PROSITE" id="PS00108">
    <property type="entry name" value="PROTEIN_KINASE_ST"/>
    <property type="match status" value="1"/>
</dbReference>
<reference evidence="12 13" key="1">
    <citation type="journal article" date="2020" name="BMC Genomics">
        <title>Intraspecific diversification of the crop wild relative Brassica cretica Lam. using demographic model selection.</title>
        <authorList>
            <person name="Kioukis A."/>
            <person name="Michalopoulou V.A."/>
            <person name="Briers L."/>
            <person name="Pirintsos S."/>
            <person name="Studholme D.J."/>
            <person name="Pavlidis P."/>
            <person name="Sarris P.F."/>
        </authorList>
    </citation>
    <scope>NUCLEOTIDE SEQUENCE [LARGE SCALE GENOMIC DNA]</scope>
    <source>
        <strain evidence="13">cv. PFS-1207/04</strain>
    </source>
</reference>
<comment type="caution">
    <text evidence="12">The sequence shown here is derived from an EMBL/GenBank/DDBJ whole genome shotgun (WGS) entry which is preliminary data.</text>
</comment>
<feature type="domain" description="Protein kinase" evidence="11">
    <location>
        <begin position="246"/>
        <end position="539"/>
    </location>
</feature>
<dbReference type="Gene3D" id="1.10.510.10">
    <property type="entry name" value="Transferase(Phosphotransferase) domain 1"/>
    <property type="match status" value="1"/>
</dbReference>
<gene>
    <name evidence="12" type="ORF">DY000_02006307</name>
</gene>
<name>A0ABQ7C3R7_BRACR</name>